<keyword evidence="6 10" id="KW-0812">Transmembrane</keyword>
<dbReference type="PANTHER" id="PTHR45436:SF1">
    <property type="entry name" value="SENSOR PROTEIN QSEC"/>
    <property type="match status" value="1"/>
</dbReference>
<dbReference type="Pfam" id="PF02518">
    <property type="entry name" value="HATPase_c"/>
    <property type="match status" value="1"/>
</dbReference>
<feature type="domain" description="Histidine kinase" evidence="11">
    <location>
        <begin position="245"/>
        <end position="460"/>
    </location>
</feature>
<dbReference type="EMBL" id="DF952378">
    <property type="protein sequence ID" value="GAN44718.1"/>
    <property type="molecule type" value="Genomic_DNA"/>
</dbReference>
<dbReference type="Pfam" id="PF00512">
    <property type="entry name" value="HisKA"/>
    <property type="match status" value="1"/>
</dbReference>
<dbReference type="SUPFAM" id="SSF55874">
    <property type="entry name" value="ATPase domain of HSP90 chaperone/DNA topoisomerase II/histidine kinase"/>
    <property type="match status" value="1"/>
</dbReference>
<protein>
    <recommendedName>
        <fullName evidence="3">histidine kinase</fullName>
        <ecNumber evidence="3">2.7.13.3</ecNumber>
    </recommendedName>
</protein>
<evidence type="ECO:0000313" key="13">
    <source>
        <dbReference type="EMBL" id="GAP66499.1"/>
    </source>
</evidence>
<evidence type="ECO:0000256" key="2">
    <source>
        <dbReference type="ARBA" id="ARBA00004370"/>
    </source>
</evidence>
<dbReference type="GO" id="GO:0005886">
    <property type="term" value="C:plasma membrane"/>
    <property type="evidence" value="ECO:0007669"/>
    <property type="project" value="TreeGrafter"/>
</dbReference>
<name>A0A0K8QNN9_9GAMM</name>
<dbReference type="PRINTS" id="PR00344">
    <property type="entry name" value="BCTRLSENSOR"/>
</dbReference>
<dbReference type="EMBL" id="DF970209">
    <property type="protein sequence ID" value="GAP66499.1"/>
    <property type="molecule type" value="Genomic_DNA"/>
</dbReference>
<keyword evidence="7 13" id="KW-0418">Kinase</keyword>
<accession>A0A0K8QNN9</accession>
<comment type="subcellular location">
    <subcellularLocation>
        <location evidence="2">Membrane</location>
    </subcellularLocation>
</comment>
<dbReference type="HOGENOM" id="CLU_000445_89_37_6"/>
<evidence type="ECO:0000313" key="14">
    <source>
        <dbReference type="Proteomes" id="UP000253740"/>
    </source>
</evidence>
<feature type="transmembrane region" description="Helical" evidence="10">
    <location>
        <begin position="13"/>
        <end position="36"/>
    </location>
</feature>
<evidence type="ECO:0000256" key="10">
    <source>
        <dbReference type="SAM" id="Phobius"/>
    </source>
</evidence>
<evidence type="ECO:0000313" key="12">
    <source>
        <dbReference type="EMBL" id="GAN44718.1"/>
    </source>
</evidence>
<keyword evidence="8 10" id="KW-1133">Transmembrane helix</keyword>
<dbReference type="SUPFAM" id="SSF47384">
    <property type="entry name" value="Homodimeric domain of signal transducing histidine kinase"/>
    <property type="match status" value="1"/>
</dbReference>
<feature type="transmembrane region" description="Helical" evidence="10">
    <location>
        <begin position="161"/>
        <end position="184"/>
    </location>
</feature>
<dbReference type="SMART" id="SM00387">
    <property type="entry name" value="HATPase_c"/>
    <property type="match status" value="1"/>
</dbReference>
<dbReference type="EC" id="2.7.13.3" evidence="3"/>
<dbReference type="CDD" id="cd00082">
    <property type="entry name" value="HisKA"/>
    <property type="match status" value="1"/>
</dbReference>
<evidence type="ECO:0000256" key="6">
    <source>
        <dbReference type="ARBA" id="ARBA00022692"/>
    </source>
</evidence>
<dbReference type="InterPro" id="IPR004358">
    <property type="entry name" value="Sig_transdc_His_kin-like_C"/>
</dbReference>
<dbReference type="Gene3D" id="3.30.565.10">
    <property type="entry name" value="Histidine kinase-like ATPase, C-terminal domain"/>
    <property type="match status" value="1"/>
</dbReference>
<evidence type="ECO:0000256" key="4">
    <source>
        <dbReference type="ARBA" id="ARBA00022553"/>
    </source>
</evidence>
<dbReference type="InterPro" id="IPR003594">
    <property type="entry name" value="HATPase_dom"/>
</dbReference>
<dbReference type="SMART" id="SM00388">
    <property type="entry name" value="HisKA"/>
    <property type="match status" value="1"/>
</dbReference>
<evidence type="ECO:0000256" key="8">
    <source>
        <dbReference type="ARBA" id="ARBA00022989"/>
    </source>
</evidence>
<evidence type="ECO:0000256" key="1">
    <source>
        <dbReference type="ARBA" id="ARBA00000085"/>
    </source>
</evidence>
<keyword evidence="9 10" id="KW-0472">Membrane</keyword>
<dbReference type="GO" id="GO:0000155">
    <property type="term" value="F:phosphorelay sensor kinase activity"/>
    <property type="evidence" value="ECO:0007669"/>
    <property type="project" value="InterPro"/>
</dbReference>
<comment type="catalytic activity">
    <reaction evidence="1">
        <text>ATP + protein L-histidine = ADP + protein N-phospho-L-histidine.</text>
        <dbReference type="EC" id="2.7.13.3"/>
    </reaction>
</comment>
<dbReference type="AlphaFoldDB" id="A0A0K8QNN9"/>
<dbReference type="PROSITE" id="PS50109">
    <property type="entry name" value="HIS_KIN"/>
    <property type="match status" value="1"/>
</dbReference>
<dbReference type="InterPro" id="IPR036097">
    <property type="entry name" value="HisK_dim/P_sf"/>
</dbReference>
<keyword evidence="5" id="KW-0808">Transferase</keyword>
<evidence type="ECO:0000256" key="3">
    <source>
        <dbReference type="ARBA" id="ARBA00012438"/>
    </source>
</evidence>
<evidence type="ECO:0000259" key="11">
    <source>
        <dbReference type="PROSITE" id="PS50109"/>
    </source>
</evidence>
<dbReference type="OrthoDB" id="9804645at2"/>
<dbReference type="InterPro" id="IPR013727">
    <property type="entry name" value="2CSK_N"/>
</dbReference>
<keyword evidence="4" id="KW-0597">Phosphoprotein</keyword>
<proteinExistence type="predicted"/>
<dbReference type="InterPro" id="IPR005467">
    <property type="entry name" value="His_kinase_dom"/>
</dbReference>
<dbReference type="RefSeq" id="WP_062537091.1">
    <property type="nucleotide sequence ID" value="NZ_DF970209.1"/>
</dbReference>
<sequence length="462" mass="49501">MASADAPSLRRRLLLLLAPPLFLILAIGALVAYGLALRYAGRVYDRWLLDSARALQRLAQSGAARNELNPQARLLIEFDSEDRSLFAVRSLRHGLLSGNAELPTPAALPAGADRAVFDDIRIGRHAMRMATVAFAADEPGDRIVVSVAETLHKRQQLTREILLGTLPIELALVLLALGVVWLSIGRGLRLLDPLVAQVGARHPRDLAPLDTAGVPVEVLPLTRTIDVLLMRLREMVRLQERFIADAAHQLRTPLAGLRLQAERALADPRPETVREALGHVVRLAEGAGRAAGQLLALARTQAHEPALLAAAPLDLAALARDCVAERVPEALAQQIDLGYLGPDGGVPLRGDAVLLREMLCNLVDNAMRYGRDGGQVTVGVEADADAATLWVEDDGPGVPAELQARLGERFFRVPGTLREGSGLGLAIVREIAAHHGGRVRFGNGSGGRGLRVEVRLPTSPGV</sequence>
<evidence type="ECO:0000256" key="5">
    <source>
        <dbReference type="ARBA" id="ARBA00022679"/>
    </source>
</evidence>
<reference evidence="13" key="2">
    <citation type="submission" date="2015-08" db="EMBL/GenBank/DDBJ databases">
        <title>Complete DNA Sequence of Pseudomonas syringae pv. actinidiae, the Causal Agent of Kiwifruit Canker Disease.</title>
        <authorList>
            <person name="Rikkerink E.H.A."/>
            <person name="Fineran P.C."/>
        </authorList>
    </citation>
    <scope>NUCLEOTIDE SEQUENCE</scope>
    <source>
        <strain evidence="13">SkMP5</strain>
    </source>
</reference>
<keyword evidence="14" id="KW-1185">Reference proteome</keyword>
<dbReference type="PANTHER" id="PTHR45436">
    <property type="entry name" value="SENSOR HISTIDINE KINASE YKOH"/>
    <property type="match status" value="1"/>
</dbReference>
<dbReference type="Pfam" id="PF08521">
    <property type="entry name" value="2CSK_N"/>
    <property type="match status" value="1"/>
</dbReference>
<dbReference type="InterPro" id="IPR036890">
    <property type="entry name" value="HATPase_C_sf"/>
</dbReference>
<evidence type="ECO:0000256" key="7">
    <source>
        <dbReference type="ARBA" id="ARBA00022777"/>
    </source>
</evidence>
<dbReference type="InterPro" id="IPR003661">
    <property type="entry name" value="HisK_dim/P_dom"/>
</dbReference>
<reference evidence="12" key="1">
    <citation type="submission" date="2015-03" db="EMBL/GenBank/DDBJ databases">
        <title>Draft genome sequence of Mizugakiibacter sediminis skMP5.</title>
        <authorList>
            <person name="Watanabe T."/>
            <person name="Kojima H."/>
            <person name="Fukui M."/>
        </authorList>
    </citation>
    <scope>NUCLEOTIDE SEQUENCE</scope>
    <source>
        <strain evidence="12">SkMP5</strain>
    </source>
</reference>
<dbReference type="InterPro" id="IPR050428">
    <property type="entry name" value="TCS_sensor_his_kinase"/>
</dbReference>
<dbReference type="STRING" id="1475481.GCA_000953855_01842"/>
<gene>
    <name evidence="12" type="ORF">MBSD_1253</name>
    <name evidence="13" type="ORF">MBSD_n1807</name>
</gene>
<evidence type="ECO:0000256" key="9">
    <source>
        <dbReference type="ARBA" id="ARBA00023136"/>
    </source>
</evidence>
<dbReference type="Proteomes" id="UP000253740">
    <property type="component" value="Unassembled WGS sequence"/>
</dbReference>
<dbReference type="Gene3D" id="1.10.287.130">
    <property type="match status" value="1"/>
</dbReference>
<organism evidence="13">
    <name type="scientific">Mizugakiibacter sediminis</name>
    <dbReference type="NCBI Taxonomy" id="1475481"/>
    <lineage>
        <taxon>Bacteria</taxon>
        <taxon>Pseudomonadati</taxon>
        <taxon>Pseudomonadota</taxon>
        <taxon>Gammaproteobacteria</taxon>
        <taxon>Lysobacterales</taxon>
        <taxon>Rhodanobacteraceae</taxon>
        <taxon>Mizugakiibacter</taxon>
    </lineage>
</organism>